<dbReference type="SUPFAM" id="SSF53335">
    <property type="entry name" value="S-adenosyl-L-methionine-dependent methyltransferases"/>
    <property type="match status" value="2"/>
</dbReference>
<gene>
    <name evidence="2" type="ORF">GA0070606_5392</name>
</gene>
<dbReference type="Gene3D" id="3.40.50.150">
    <property type="entry name" value="Vaccinia Virus protein VP39"/>
    <property type="match status" value="1"/>
</dbReference>
<keyword evidence="3" id="KW-1185">Reference proteome</keyword>
<proteinExistence type="predicted"/>
<dbReference type="GO" id="GO:0008168">
    <property type="term" value="F:methyltransferase activity"/>
    <property type="evidence" value="ECO:0007669"/>
    <property type="project" value="UniProtKB-KW"/>
</dbReference>
<name>A0A1C6VW42_9ACTN</name>
<keyword evidence="2" id="KW-0489">Methyltransferase</keyword>
<dbReference type="AlphaFoldDB" id="A0A1C6VW42"/>
<evidence type="ECO:0000313" key="2">
    <source>
        <dbReference type="EMBL" id="SCL70417.1"/>
    </source>
</evidence>
<dbReference type="RefSeq" id="WP_176737425.1">
    <property type="nucleotide sequence ID" value="NZ_FMHZ01000002.1"/>
</dbReference>
<keyword evidence="2" id="KW-0808">Transferase</keyword>
<dbReference type="Proteomes" id="UP000199001">
    <property type="component" value="Unassembled WGS sequence"/>
</dbReference>
<feature type="domain" description="DUF1156" evidence="1">
    <location>
        <begin position="15"/>
        <end position="70"/>
    </location>
</feature>
<sequence>MSTGSSSNRVLIEDWLPVAELSIESRRERGAVHALPPLSFLHVWWARRPLVASAAVVLGGLLPTWSQELASAISSEHLKDSSAYRAWFRRLIGIWGDPITAQRAADHAKASGVPLQDNPFTYRQAYRNPIPLADIELLHKVLAHTWGDLPQVADPTAGGGSIPFASARLGLPTYANDLNGVAASVLAAGVKLAAERGLDIAEDLDRWGKVLVKRVTDRLKPYFPSGRGEQVANFIWVNAIACPRTGRLIPLLPDKWLRKTPGFEVAVEAVTTTEDGTDLREPTFVVVQGNAVDRHDAGQGFIARGAALSPYSGMVVDGEYVKAEAQAGRMTQLLYAVAFRDHKGKRSFRSPTPADLDAIASASKELARVRREWEANGYLPTEDIAEGNYDRGHRMYGMFRWADLFTDRQLLVHGTFAEEFAKLAREVRSVAPNNADAVLHVLAMMQGKALNYNSRLCSWHTPKQTMRSVFEKHNFSFKWTFAEFEGATELYPWCLDQAIRTYEGVASLLANTGIDPIDGKTRLHREVTVTQGSAGALSLPDRSIAHVCMDPPYYDNVMYAELSDFFYVWEKRTIGRIMPEFFAGDLADKDNEAVANVARFAHMGKRTRVLADADYEAKMTAIFSEARRVLRDDGVLTVMFTHKRAEAWDTLGMGLLKAGFTIEASWPVNTEAEHSLHQSGVNSAASTIMLVCRKRSLQAATAVDVYLEDIEGEVRQVARESVERFRADGIDGVDLLLSAYGPTLGVVSQHWPVHSSEADESGRARLLRPEEALGIARSEIVRVQRARLVGHPIEFDPLTDFVVAFWDVVKDDTATFDEGRRLALAVGGLDIDELQRSKIVEKKAGTVRLLSPKERVRPRAGDEELPGVRPQAASFGSLIDAVHTVCLVADEDGLAHAKAIMDRVGLSKDSRFVAAVQALVNAVPRVKAKGAFVLPLAGSLDRLVTAYLPQVTVPHDPAKKETLVQGDMLADLLA</sequence>
<accession>A0A1C6VW42</accession>
<dbReference type="Pfam" id="PF06634">
    <property type="entry name" value="DUF1156"/>
    <property type="match status" value="1"/>
</dbReference>
<dbReference type="GO" id="GO:0032259">
    <property type="term" value="P:methylation"/>
    <property type="evidence" value="ECO:0007669"/>
    <property type="project" value="UniProtKB-KW"/>
</dbReference>
<protein>
    <submittedName>
        <fullName evidence="2">Adenine-specific DNA methylase, contains a Zn-ribbon domain</fullName>
    </submittedName>
</protein>
<dbReference type="EMBL" id="FMHZ01000002">
    <property type="protein sequence ID" value="SCL70417.1"/>
    <property type="molecule type" value="Genomic_DNA"/>
</dbReference>
<reference evidence="3" key="1">
    <citation type="submission" date="2016-06" db="EMBL/GenBank/DDBJ databases">
        <authorList>
            <person name="Varghese N."/>
            <person name="Submissions Spin"/>
        </authorList>
    </citation>
    <scope>NUCLEOTIDE SEQUENCE [LARGE SCALE GENOMIC DNA]</scope>
    <source>
        <strain evidence="3">DSM 43903</strain>
    </source>
</reference>
<evidence type="ECO:0000259" key="1">
    <source>
        <dbReference type="Pfam" id="PF06634"/>
    </source>
</evidence>
<dbReference type="InterPro" id="IPR009537">
    <property type="entry name" value="DUF1156"/>
</dbReference>
<dbReference type="InterPro" id="IPR029063">
    <property type="entry name" value="SAM-dependent_MTases_sf"/>
</dbReference>
<dbReference type="STRING" id="47855.GA0070606_5392"/>
<organism evidence="2 3">
    <name type="scientific">Micromonospora citrea</name>
    <dbReference type="NCBI Taxonomy" id="47855"/>
    <lineage>
        <taxon>Bacteria</taxon>
        <taxon>Bacillati</taxon>
        <taxon>Actinomycetota</taxon>
        <taxon>Actinomycetes</taxon>
        <taxon>Micromonosporales</taxon>
        <taxon>Micromonosporaceae</taxon>
        <taxon>Micromonospora</taxon>
    </lineage>
</organism>
<evidence type="ECO:0000313" key="3">
    <source>
        <dbReference type="Proteomes" id="UP000199001"/>
    </source>
</evidence>